<evidence type="ECO:0000259" key="8">
    <source>
        <dbReference type="Pfam" id="PF02683"/>
    </source>
</evidence>
<evidence type="ECO:0000256" key="5">
    <source>
        <dbReference type="ARBA" id="ARBA00023136"/>
    </source>
</evidence>
<gene>
    <name evidence="10" type="ORF">CKO40_22110</name>
</gene>
<dbReference type="Pfam" id="PF11412">
    <property type="entry name" value="DsbD_N"/>
    <property type="match status" value="1"/>
</dbReference>
<feature type="transmembrane region" description="Helical" evidence="6">
    <location>
        <begin position="556"/>
        <end position="573"/>
    </location>
</feature>
<evidence type="ECO:0000256" key="3">
    <source>
        <dbReference type="ARBA" id="ARBA00022748"/>
    </source>
</evidence>
<dbReference type="GO" id="GO:0016020">
    <property type="term" value="C:membrane"/>
    <property type="evidence" value="ECO:0007669"/>
    <property type="project" value="UniProtKB-SubCell"/>
</dbReference>
<dbReference type="AlphaFoldDB" id="A0AAJ0U894"/>
<dbReference type="Proteomes" id="UP001296776">
    <property type="component" value="Unassembled WGS sequence"/>
</dbReference>
<dbReference type="Pfam" id="PF02683">
    <property type="entry name" value="DsbD_TM"/>
    <property type="match status" value="1"/>
</dbReference>
<keyword evidence="3" id="KW-0201">Cytochrome c-type biogenesis</keyword>
<evidence type="ECO:0000256" key="4">
    <source>
        <dbReference type="ARBA" id="ARBA00022989"/>
    </source>
</evidence>
<dbReference type="SUPFAM" id="SSF52833">
    <property type="entry name" value="Thioredoxin-like"/>
    <property type="match status" value="1"/>
</dbReference>
<keyword evidence="5 6" id="KW-0472">Membrane</keyword>
<keyword evidence="11" id="KW-1185">Reference proteome</keyword>
<feature type="transmembrane region" description="Helical" evidence="6">
    <location>
        <begin position="403"/>
        <end position="423"/>
    </location>
</feature>
<dbReference type="PANTHER" id="PTHR32234">
    <property type="entry name" value="THIOL:DISULFIDE INTERCHANGE PROTEIN DSBD"/>
    <property type="match status" value="1"/>
</dbReference>
<dbReference type="Gene3D" id="3.40.30.10">
    <property type="entry name" value="Glutaredoxin"/>
    <property type="match status" value="1"/>
</dbReference>
<feature type="transmembrane region" description="Helical" evidence="6">
    <location>
        <begin position="579"/>
        <end position="598"/>
    </location>
</feature>
<reference evidence="10" key="1">
    <citation type="submission" date="2017-08" db="EMBL/GenBank/DDBJ databases">
        <authorList>
            <person name="Imhoff J.F."/>
            <person name="Rahn T."/>
            <person name="Kuenzel S."/>
            <person name="Neulinger S.C."/>
        </authorList>
    </citation>
    <scope>NUCLEOTIDE SEQUENCE</scope>
    <source>
        <strain evidence="10">DSM 11080</strain>
    </source>
</reference>
<dbReference type="InterPro" id="IPR003834">
    <property type="entry name" value="Cyt_c_assmbl_TM_dom"/>
</dbReference>
<dbReference type="InterPro" id="IPR035671">
    <property type="entry name" value="DsbD_gamma"/>
</dbReference>
<feature type="transmembrane region" description="Helical" evidence="6">
    <location>
        <begin position="479"/>
        <end position="508"/>
    </location>
</feature>
<dbReference type="GO" id="GO:0017004">
    <property type="term" value="P:cytochrome complex assembly"/>
    <property type="evidence" value="ECO:0007669"/>
    <property type="project" value="UniProtKB-KW"/>
</dbReference>
<evidence type="ECO:0000256" key="7">
    <source>
        <dbReference type="SAM" id="SignalP"/>
    </source>
</evidence>
<feature type="transmembrane region" description="Helical" evidence="6">
    <location>
        <begin position="514"/>
        <end position="535"/>
    </location>
</feature>
<evidence type="ECO:0000256" key="6">
    <source>
        <dbReference type="SAM" id="Phobius"/>
    </source>
</evidence>
<keyword evidence="2 6" id="KW-0812">Transmembrane</keyword>
<evidence type="ECO:0000256" key="2">
    <source>
        <dbReference type="ARBA" id="ARBA00022692"/>
    </source>
</evidence>
<feature type="domain" description="Cytochrome C biogenesis protein transmembrane" evidence="8">
    <location>
        <begin position="358"/>
        <end position="569"/>
    </location>
</feature>
<proteinExistence type="predicted"/>
<dbReference type="GO" id="GO:0045454">
    <property type="term" value="P:cell redox homeostasis"/>
    <property type="evidence" value="ECO:0007669"/>
    <property type="project" value="TreeGrafter"/>
</dbReference>
<accession>A0AAJ0U894</accession>
<dbReference type="PANTHER" id="PTHR32234:SF3">
    <property type="entry name" value="SUPPRESSION OF COPPER SENSITIVITY PROTEIN"/>
    <property type="match status" value="1"/>
</dbReference>
<evidence type="ECO:0000313" key="10">
    <source>
        <dbReference type="EMBL" id="MBK1707153.1"/>
    </source>
</evidence>
<dbReference type="CDD" id="cd02953">
    <property type="entry name" value="DsbDgamma"/>
    <property type="match status" value="1"/>
</dbReference>
<dbReference type="InterPro" id="IPR036249">
    <property type="entry name" value="Thioredoxin-like_sf"/>
</dbReference>
<feature type="transmembrane region" description="Helical" evidence="6">
    <location>
        <begin position="354"/>
        <end position="382"/>
    </location>
</feature>
<feature type="transmembrane region" description="Helical" evidence="6">
    <location>
        <begin position="443"/>
        <end position="467"/>
    </location>
</feature>
<comment type="subcellular location">
    <subcellularLocation>
        <location evidence="1">Membrane</location>
        <topology evidence="1">Multi-pass membrane protein</topology>
    </subcellularLocation>
</comment>
<sequence length="762" mass="80342">MRRTVDVWNRHLRQVLVIACAAVLATSLFAPAQSVGAERSSAGSPTAATPSVSAPVTVSRVETEHLVARLIAESAAVVPGGNVELALVFDIRPGWHTYWRNPGDSGEPPKIDWQLPAGVRAGPIRWPYPELIRVGPLANYGYSGRAVHLVRLSVAEDWPLGEPIELLADATWLVCEEHCIPEEGRFHLRLMVSAAGDASAGPQGTDDEKRLRRARLFADARAAMPAAGRIAARLERQDQRLRLRVPAAALPPEPTSVRFFAGHWGLIEHAAPQSWQLQDGQLEMDLASGAAADATPPTGLLVVDARNGTRALQIDATANVLSGAPSGVSEPMPEQTLAMQGQRSGPARGAAEPLGLPVALVFALVGGLVLNLMPCVFPVLAIKALALAQQGEMALRQRALHGAAYTAGVLTLFGCIALVLLALRAGGAALGWGFQLQSPVFVVLMGYLFLTLGLGLSGAVTLGIGLTRVGGSSPQHGHLGAFATGALAALVAAPCTAPFMGAAVGYAVVQPWPVALTVVLTLGLGMALPLAALMLSPALARQLPRPGPWMEHLKQFLAFPMFATAAWLLWVLSQQAGSAGVGAALAGAVLLALGLRLLELTRAWAVRWRWLGRGGFAASLAVALWLAVGLAAIEGGASNRTDTVENPQQAGLAAEPFSAKRLGAARAAERPVFVNMTAAWCITCLVNERVALTRPAVVSAFTERDMLYLKGDWTNRDAAITEYLAGYGRNGVPLYVYYPARGEPRVLPQVLSESVVLDALQQ</sequence>
<evidence type="ECO:0000256" key="1">
    <source>
        <dbReference type="ARBA" id="ARBA00004141"/>
    </source>
</evidence>
<keyword evidence="7" id="KW-0732">Signal</keyword>
<feature type="signal peptide" evidence="7">
    <location>
        <begin position="1"/>
        <end position="32"/>
    </location>
</feature>
<reference evidence="10" key="2">
    <citation type="journal article" date="2020" name="Microorganisms">
        <title>Osmotic Adaptation and Compatible Solute Biosynthesis of Phototrophic Bacteria as Revealed from Genome Analyses.</title>
        <authorList>
            <person name="Imhoff J.F."/>
            <person name="Rahn T."/>
            <person name="Kunzel S."/>
            <person name="Keller A."/>
            <person name="Neulinger S.C."/>
        </authorList>
    </citation>
    <scope>NUCLEOTIDE SEQUENCE</scope>
    <source>
        <strain evidence="10">DSM 11080</strain>
    </source>
</reference>
<feature type="transmembrane region" description="Helical" evidence="6">
    <location>
        <begin position="610"/>
        <end position="633"/>
    </location>
</feature>
<dbReference type="RefSeq" id="WP_200348631.1">
    <property type="nucleotide sequence ID" value="NZ_NRSJ01000067.1"/>
</dbReference>
<evidence type="ECO:0000313" key="11">
    <source>
        <dbReference type="Proteomes" id="UP001296776"/>
    </source>
</evidence>
<dbReference type="GO" id="GO:0015035">
    <property type="term" value="F:protein-disulfide reductase activity"/>
    <property type="evidence" value="ECO:0007669"/>
    <property type="project" value="TreeGrafter"/>
</dbReference>
<dbReference type="EMBL" id="NRSJ01000067">
    <property type="protein sequence ID" value="MBK1707153.1"/>
    <property type="molecule type" value="Genomic_DNA"/>
</dbReference>
<feature type="domain" description="Thiol:disulfide interchange protein DsbD N-terminal" evidence="9">
    <location>
        <begin position="69"/>
        <end position="187"/>
    </location>
</feature>
<keyword evidence="4 6" id="KW-1133">Transmembrane helix</keyword>
<name>A0AAJ0U894_9GAMM</name>
<comment type="caution">
    <text evidence="10">The sequence shown here is derived from an EMBL/GenBank/DDBJ whole genome shotgun (WGS) entry which is preliminary data.</text>
</comment>
<protein>
    <submittedName>
        <fullName evidence="10">Protein-disulfide reductase</fullName>
    </submittedName>
</protein>
<dbReference type="InterPro" id="IPR028250">
    <property type="entry name" value="DsbDN"/>
</dbReference>
<feature type="chain" id="PRO_5042555502" evidence="7">
    <location>
        <begin position="33"/>
        <end position="762"/>
    </location>
</feature>
<dbReference type="Pfam" id="PF13899">
    <property type="entry name" value="Thioredoxin_7"/>
    <property type="match status" value="1"/>
</dbReference>
<evidence type="ECO:0000259" key="9">
    <source>
        <dbReference type="Pfam" id="PF11412"/>
    </source>
</evidence>
<organism evidence="10 11">
    <name type="scientific">Halochromatium glycolicum</name>
    <dbReference type="NCBI Taxonomy" id="85075"/>
    <lineage>
        <taxon>Bacteria</taxon>
        <taxon>Pseudomonadati</taxon>
        <taxon>Pseudomonadota</taxon>
        <taxon>Gammaproteobacteria</taxon>
        <taxon>Chromatiales</taxon>
        <taxon>Chromatiaceae</taxon>
        <taxon>Halochromatium</taxon>
    </lineage>
</organism>